<keyword evidence="2" id="KW-1185">Reference proteome</keyword>
<dbReference type="RefSeq" id="WP_139308192.1">
    <property type="nucleotide sequence ID" value="NZ_JAHBOL010000011.1"/>
</dbReference>
<name>A0ABS6HMJ7_MYCGD</name>
<dbReference type="Proteomes" id="UP000696413">
    <property type="component" value="Unassembled WGS sequence"/>
</dbReference>
<dbReference type="EMBL" id="JAHBOM010000006">
    <property type="protein sequence ID" value="MBU8823150.1"/>
    <property type="molecule type" value="Genomic_DNA"/>
</dbReference>
<reference evidence="1 2" key="1">
    <citation type="submission" date="2021-05" db="EMBL/GenBank/DDBJ databases">
        <title>Draft Genome Sequences of Clinical Respiratory Isolates of Mycobacterium goodii Recovered in Ireland.</title>
        <authorList>
            <person name="Flanagan P.R."/>
            <person name="Mok S."/>
            <person name="Roycroft E."/>
            <person name="Rogers T.R."/>
            <person name="Fitzgibbon M."/>
        </authorList>
    </citation>
    <scope>NUCLEOTIDE SEQUENCE [LARGE SCALE GENOMIC DNA]</scope>
    <source>
        <strain evidence="1 2">14IE55</strain>
    </source>
</reference>
<comment type="caution">
    <text evidence="1">The sequence shown here is derived from an EMBL/GenBank/DDBJ whole genome shotgun (WGS) entry which is preliminary data.</text>
</comment>
<proteinExistence type="predicted"/>
<evidence type="ECO:0000313" key="1">
    <source>
        <dbReference type="EMBL" id="MBU8823150.1"/>
    </source>
</evidence>
<gene>
    <name evidence="1" type="ORF">KL859_09740</name>
</gene>
<accession>A0ABS6HMJ7</accession>
<protein>
    <submittedName>
        <fullName evidence="1">Uncharacterized protein</fullName>
    </submittedName>
</protein>
<sequence length="143" mass="15516">MDTAGELMSDVPVSAAYAEYRGQRLPILFGGDDWIAVPASGPSDLPDAFDYGEFRNDEGETEPLAKLPLSVLDGIVDVRVRGNLRGQTVLLTGRTEDGRISVFCLGPPDIADIGLQGSQYDGWTGYIVPEEVTDIRVEESRRA</sequence>
<organism evidence="1 2">
    <name type="scientific">Mycolicibacterium goodii</name>
    <name type="common">Mycobacterium goodii</name>
    <dbReference type="NCBI Taxonomy" id="134601"/>
    <lineage>
        <taxon>Bacteria</taxon>
        <taxon>Bacillati</taxon>
        <taxon>Actinomycetota</taxon>
        <taxon>Actinomycetes</taxon>
        <taxon>Mycobacteriales</taxon>
        <taxon>Mycobacteriaceae</taxon>
        <taxon>Mycolicibacterium</taxon>
    </lineage>
</organism>
<evidence type="ECO:0000313" key="2">
    <source>
        <dbReference type="Proteomes" id="UP000696413"/>
    </source>
</evidence>